<evidence type="ECO:0000313" key="15">
    <source>
        <dbReference type="Proteomes" id="UP000051576"/>
    </source>
</evidence>
<dbReference type="InterPro" id="IPR003651">
    <property type="entry name" value="Endonuclease3_FeS-loop_motif"/>
</dbReference>
<evidence type="ECO:0000256" key="7">
    <source>
        <dbReference type="ARBA" id="ARBA00023014"/>
    </source>
</evidence>
<dbReference type="SMART" id="SM00478">
    <property type="entry name" value="ENDO3c"/>
    <property type="match status" value="1"/>
</dbReference>
<dbReference type="STRING" id="1133569.FD21_GL001289"/>
<evidence type="ECO:0000256" key="6">
    <source>
        <dbReference type="ARBA" id="ARBA00023004"/>
    </source>
</evidence>
<protein>
    <recommendedName>
        <fullName evidence="12">Endonuclease III</fullName>
        <ecNumber evidence="12">4.2.99.18</ecNumber>
    </recommendedName>
    <alternativeName>
        <fullName evidence="12">DNA-(apurinic or apyrimidinic site) lyase</fullName>
    </alternativeName>
</protein>
<comment type="cofactor">
    <cofactor evidence="12">
        <name>[4Fe-4S] cluster</name>
        <dbReference type="ChEBI" id="CHEBI:49883"/>
    </cofactor>
    <text evidence="12">Binds 1 [4Fe-4S] cluster.</text>
</comment>
<name>A0A0R2CH08_9LACO</name>
<feature type="domain" description="HhH-GPD" evidence="13">
    <location>
        <begin position="39"/>
        <end position="187"/>
    </location>
</feature>
<dbReference type="RefSeq" id="WP_010580010.1">
    <property type="nucleotide sequence ID" value="NZ_AHYZ01000053.1"/>
</dbReference>
<feature type="binding site" evidence="12">
    <location>
        <position position="189"/>
    </location>
    <ligand>
        <name>[4Fe-4S] cluster</name>
        <dbReference type="ChEBI" id="CHEBI:49883"/>
    </ligand>
</feature>
<comment type="function">
    <text evidence="12">DNA repair enzyme that has both DNA N-glycosylase activity and AP-lyase activity. The DNA N-glycosylase activity releases various damaged pyrimidines from DNA by cleaving the N-glycosidic bond, leaving an AP (apurinic/apyrimidinic) site. The AP-lyase activity cleaves the phosphodiester bond 3' to the AP site by a beta-elimination, leaving a 3'-terminal unsaturated sugar and a product with a terminal 5'-phosphate.</text>
</comment>
<keyword evidence="8 12" id="KW-0238">DNA-binding</keyword>
<keyword evidence="7 12" id="KW-0411">Iron-sulfur</keyword>
<proteinExistence type="inferred from homology"/>
<dbReference type="FunFam" id="1.10.340.30:FF:000001">
    <property type="entry name" value="Endonuclease III"/>
    <property type="match status" value="1"/>
</dbReference>
<dbReference type="InterPro" id="IPR000445">
    <property type="entry name" value="HhH_motif"/>
</dbReference>
<organism evidence="14 15">
    <name type="scientific">Liquorilactobacillus vini DSM 20605</name>
    <dbReference type="NCBI Taxonomy" id="1133569"/>
    <lineage>
        <taxon>Bacteria</taxon>
        <taxon>Bacillati</taxon>
        <taxon>Bacillota</taxon>
        <taxon>Bacilli</taxon>
        <taxon>Lactobacillales</taxon>
        <taxon>Lactobacillaceae</taxon>
        <taxon>Liquorilactobacillus</taxon>
    </lineage>
</organism>
<dbReference type="EMBL" id="AYYX01000037">
    <property type="protein sequence ID" value="KRM87675.1"/>
    <property type="molecule type" value="Genomic_DNA"/>
</dbReference>
<dbReference type="PIRSF" id="PIRSF001435">
    <property type="entry name" value="Nth"/>
    <property type="match status" value="1"/>
</dbReference>
<comment type="similarity">
    <text evidence="1 12">Belongs to the Nth/MutY family.</text>
</comment>
<comment type="caution">
    <text evidence="14">The sequence shown here is derived from an EMBL/GenBank/DDBJ whole genome shotgun (WGS) entry which is preliminary data.</text>
</comment>
<keyword evidence="15" id="KW-1185">Reference proteome</keyword>
<dbReference type="InterPro" id="IPR023170">
    <property type="entry name" value="HhH_base_excis_C"/>
</dbReference>
<reference evidence="14 15" key="1">
    <citation type="journal article" date="2015" name="Genome Announc.">
        <title>Expanding the biotechnology potential of lactobacilli through comparative genomics of 213 strains and associated genera.</title>
        <authorList>
            <person name="Sun Z."/>
            <person name="Harris H.M."/>
            <person name="McCann A."/>
            <person name="Guo C."/>
            <person name="Argimon S."/>
            <person name="Zhang W."/>
            <person name="Yang X."/>
            <person name="Jeffery I.B."/>
            <person name="Cooney J.C."/>
            <person name="Kagawa T.F."/>
            <person name="Liu W."/>
            <person name="Song Y."/>
            <person name="Salvetti E."/>
            <person name="Wrobel A."/>
            <person name="Rasinkangas P."/>
            <person name="Parkhill J."/>
            <person name="Rea M.C."/>
            <person name="O'Sullivan O."/>
            <person name="Ritari J."/>
            <person name="Douillard F.P."/>
            <person name="Paul Ross R."/>
            <person name="Yang R."/>
            <person name="Briner A.E."/>
            <person name="Felis G.E."/>
            <person name="de Vos W.M."/>
            <person name="Barrangou R."/>
            <person name="Klaenhammer T.R."/>
            <person name="Caufield P.W."/>
            <person name="Cui Y."/>
            <person name="Zhang H."/>
            <person name="O'Toole P.W."/>
        </authorList>
    </citation>
    <scope>NUCLEOTIDE SEQUENCE [LARGE SCALE GENOMIC DNA]</scope>
    <source>
        <strain evidence="14 15">DSM 20605</strain>
    </source>
</reference>
<evidence type="ECO:0000256" key="11">
    <source>
        <dbReference type="ARBA" id="ARBA00023295"/>
    </source>
</evidence>
<dbReference type="GO" id="GO:0140078">
    <property type="term" value="F:class I DNA-(apurinic or apyrimidinic site) endonuclease activity"/>
    <property type="evidence" value="ECO:0007669"/>
    <property type="project" value="UniProtKB-EC"/>
</dbReference>
<dbReference type="PANTHER" id="PTHR10359:SF18">
    <property type="entry name" value="ENDONUCLEASE III"/>
    <property type="match status" value="1"/>
</dbReference>
<dbReference type="InterPro" id="IPR011257">
    <property type="entry name" value="DNA_glycosylase"/>
</dbReference>
<dbReference type="GO" id="GO:0051539">
    <property type="term" value="F:4 iron, 4 sulfur cluster binding"/>
    <property type="evidence" value="ECO:0007669"/>
    <property type="project" value="UniProtKB-UniRule"/>
</dbReference>
<keyword evidence="10 12" id="KW-0456">Lyase</keyword>
<evidence type="ECO:0000256" key="1">
    <source>
        <dbReference type="ARBA" id="ARBA00008343"/>
    </source>
</evidence>
<dbReference type="NCBIfam" id="TIGR01083">
    <property type="entry name" value="nth"/>
    <property type="match status" value="1"/>
</dbReference>
<dbReference type="PANTHER" id="PTHR10359">
    <property type="entry name" value="A/G-SPECIFIC ADENINE GLYCOSYLASE/ENDONUCLEASE III"/>
    <property type="match status" value="1"/>
</dbReference>
<feature type="binding site" evidence="12">
    <location>
        <position position="205"/>
    </location>
    <ligand>
        <name>[4Fe-4S] cluster</name>
        <dbReference type="ChEBI" id="CHEBI:49883"/>
    </ligand>
</feature>
<dbReference type="eggNOG" id="COG0177">
    <property type="taxonomic scope" value="Bacteria"/>
</dbReference>
<keyword evidence="9 12" id="KW-0234">DNA repair</keyword>
<accession>A0A0R2CH08</accession>
<dbReference type="OrthoDB" id="9800977at2"/>
<dbReference type="Pfam" id="PF00730">
    <property type="entry name" value="HhH-GPD"/>
    <property type="match status" value="1"/>
</dbReference>
<dbReference type="SUPFAM" id="SSF48150">
    <property type="entry name" value="DNA-glycosylase"/>
    <property type="match status" value="1"/>
</dbReference>
<evidence type="ECO:0000256" key="9">
    <source>
        <dbReference type="ARBA" id="ARBA00023204"/>
    </source>
</evidence>
<keyword evidence="2 12" id="KW-0004">4Fe-4S</keyword>
<evidence type="ECO:0000256" key="8">
    <source>
        <dbReference type="ARBA" id="ARBA00023125"/>
    </source>
</evidence>
<comment type="catalytic activity">
    <reaction evidence="12">
        <text>2'-deoxyribonucleotide-(2'-deoxyribose 5'-phosphate)-2'-deoxyribonucleotide-DNA = a 3'-end 2'-deoxyribonucleotide-(2,3-dehydro-2,3-deoxyribose 5'-phosphate)-DNA + a 5'-end 5'-phospho-2'-deoxyribonucleoside-DNA + H(+)</text>
        <dbReference type="Rhea" id="RHEA:66592"/>
        <dbReference type="Rhea" id="RHEA-COMP:13180"/>
        <dbReference type="Rhea" id="RHEA-COMP:16897"/>
        <dbReference type="Rhea" id="RHEA-COMP:17067"/>
        <dbReference type="ChEBI" id="CHEBI:15378"/>
        <dbReference type="ChEBI" id="CHEBI:136412"/>
        <dbReference type="ChEBI" id="CHEBI:157695"/>
        <dbReference type="ChEBI" id="CHEBI:167181"/>
        <dbReference type="EC" id="4.2.99.18"/>
    </reaction>
</comment>
<feature type="binding site" evidence="12">
    <location>
        <position position="196"/>
    </location>
    <ligand>
        <name>[4Fe-4S] cluster</name>
        <dbReference type="ChEBI" id="CHEBI:49883"/>
    </ligand>
</feature>
<feature type="binding site" evidence="12">
    <location>
        <position position="199"/>
    </location>
    <ligand>
        <name>[4Fe-4S] cluster</name>
        <dbReference type="ChEBI" id="CHEBI:49883"/>
    </ligand>
</feature>
<evidence type="ECO:0000256" key="3">
    <source>
        <dbReference type="ARBA" id="ARBA00022723"/>
    </source>
</evidence>
<sequence>MLNAKQTQTAIAIMGEIFPNAKTSLVADSPFHFLLAVILSAQTTDKAVNRLTPALFARYPQPIDLAQADEAEVRSLIKTIGLYRNKSKYLIACAQGLVTKFNGQVPQTRSELLQLAGVGQKTADVVLAECFQIPAIAVDTHVSRVAKRLAIVPKNANVLQIEHTLMKKLPQSSWIAAHHRMIFWGRYQCMARQPKCSTCPLLEICSAGKGLIKKGAAK</sequence>
<keyword evidence="6 12" id="KW-0408">Iron</keyword>
<dbReference type="Pfam" id="PF00633">
    <property type="entry name" value="HHH"/>
    <property type="match status" value="1"/>
</dbReference>
<evidence type="ECO:0000259" key="13">
    <source>
        <dbReference type="SMART" id="SM00478"/>
    </source>
</evidence>
<dbReference type="Pfam" id="PF10576">
    <property type="entry name" value="EndIII_4Fe-2S"/>
    <property type="match status" value="1"/>
</dbReference>
<evidence type="ECO:0000256" key="12">
    <source>
        <dbReference type="HAMAP-Rule" id="MF_00942"/>
    </source>
</evidence>
<keyword evidence="11 12" id="KW-0326">Glycosidase</keyword>
<evidence type="ECO:0000256" key="10">
    <source>
        <dbReference type="ARBA" id="ARBA00023239"/>
    </source>
</evidence>
<dbReference type="FunFam" id="1.10.1670.10:FF:000001">
    <property type="entry name" value="Endonuclease III"/>
    <property type="match status" value="1"/>
</dbReference>
<gene>
    <name evidence="12" type="primary">nth</name>
    <name evidence="14" type="ORF">FD21_GL001289</name>
</gene>
<keyword evidence="14" id="KW-0540">Nuclease</keyword>
<keyword evidence="14" id="KW-0255">Endonuclease</keyword>
<dbReference type="AlphaFoldDB" id="A0A0R2CH08"/>
<evidence type="ECO:0000256" key="2">
    <source>
        <dbReference type="ARBA" id="ARBA00022485"/>
    </source>
</evidence>
<dbReference type="Gene3D" id="1.10.340.30">
    <property type="entry name" value="Hypothetical protein, domain 2"/>
    <property type="match status" value="1"/>
</dbReference>
<dbReference type="GO" id="GO:0003677">
    <property type="term" value="F:DNA binding"/>
    <property type="evidence" value="ECO:0007669"/>
    <property type="project" value="UniProtKB-UniRule"/>
</dbReference>
<dbReference type="InterPro" id="IPR003265">
    <property type="entry name" value="HhH-GPD_domain"/>
</dbReference>
<dbReference type="Gene3D" id="1.10.1670.10">
    <property type="entry name" value="Helix-hairpin-Helix base-excision DNA repair enzymes (C-terminal)"/>
    <property type="match status" value="1"/>
</dbReference>
<evidence type="ECO:0000256" key="4">
    <source>
        <dbReference type="ARBA" id="ARBA00022763"/>
    </source>
</evidence>
<keyword evidence="5 12" id="KW-0378">Hydrolase</keyword>
<keyword evidence="4 12" id="KW-0227">DNA damage</keyword>
<dbReference type="GO" id="GO:0006285">
    <property type="term" value="P:base-excision repair, AP site formation"/>
    <property type="evidence" value="ECO:0007669"/>
    <property type="project" value="TreeGrafter"/>
</dbReference>
<dbReference type="HAMAP" id="MF_00942">
    <property type="entry name" value="Nth"/>
    <property type="match status" value="1"/>
</dbReference>
<keyword evidence="3 12" id="KW-0479">Metal-binding</keyword>
<evidence type="ECO:0000313" key="14">
    <source>
        <dbReference type="EMBL" id="KRM87675.1"/>
    </source>
</evidence>
<dbReference type="GO" id="GO:0019104">
    <property type="term" value="F:DNA N-glycosylase activity"/>
    <property type="evidence" value="ECO:0007669"/>
    <property type="project" value="UniProtKB-UniRule"/>
</dbReference>
<dbReference type="Proteomes" id="UP000051576">
    <property type="component" value="Unassembled WGS sequence"/>
</dbReference>
<dbReference type="SMART" id="SM00525">
    <property type="entry name" value="FES"/>
    <property type="match status" value="1"/>
</dbReference>
<dbReference type="GO" id="GO:0046872">
    <property type="term" value="F:metal ion binding"/>
    <property type="evidence" value="ECO:0007669"/>
    <property type="project" value="UniProtKB-KW"/>
</dbReference>
<evidence type="ECO:0000256" key="5">
    <source>
        <dbReference type="ARBA" id="ARBA00022801"/>
    </source>
</evidence>
<dbReference type="EC" id="4.2.99.18" evidence="12"/>
<dbReference type="PATRIC" id="fig|1133569.4.peg.1422"/>
<dbReference type="InterPro" id="IPR005759">
    <property type="entry name" value="Nth"/>
</dbReference>
<dbReference type="CDD" id="cd00056">
    <property type="entry name" value="ENDO3c"/>
    <property type="match status" value="1"/>
</dbReference>